<organism evidence="1 2">
    <name type="scientific">Flavobacterium rivuli WB 3.3-2 = DSM 21788</name>
    <dbReference type="NCBI Taxonomy" id="1121895"/>
    <lineage>
        <taxon>Bacteria</taxon>
        <taxon>Pseudomonadati</taxon>
        <taxon>Bacteroidota</taxon>
        <taxon>Flavobacteriia</taxon>
        <taxon>Flavobacteriales</taxon>
        <taxon>Flavobacteriaceae</taxon>
        <taxon>Flavobacterium</taxon>
    </lineage>
</organism>
<keyword evidence="2" id="KW-1185">Reference proteome</keyword>
<dbReference type="OrthoDB" id="1362312at2"/>
<reference evidence="1 2" key="1">
    <citation type="submission" date="2013-09" db="EMBL/GenBank/DDBJ databases">
        <authorList>
            <person name="Zeng Z."/>
            <person name="Chen C."/>
        </authorList>
    </citation>
    <scope>NUCLEOTIDE SEQUENCE [LARGE SCALE GENOMIC DNA]</scope>
    <source>
        <strain evidence="1 2">WB 3.3-2</strain>
    </source>
</reference>
<dbReference type="Proteomes" id="UP000030152">
    <property type="component" value="Unassembled WGS sequence"/>
</dbReference>
<evidence type="ECO:0000313" key="2">
    <source>
        <dbReference type="Proteomes" id="UP000030152"/>
    </source>
</evidence>
<dbReference type="EMBL" id="JRLX01000032">
    <property type="protein sequence ID" value="KGO84892.1"/>
    <property type="molecule type" value="Genomic_DNA"/>
</dbReference>
<dbReference type="RefSeq" id="WP_020214923.1">
    <property type="nucleotide sequence ID" value="NZ_JRLX01000032.1"/>
</dbReference>
<evidence type="ECO:0000313" key="1">
    <source>
        <dbReference type="EMBL" id="KGO84892.1"/>
    </source>
</evidence>
<name>A0A0A2LWZ0_9FLAO</name>
<sequence>MKLKELKVWLDKLTAEELEKELLYNSMDYGISGHVSEINRTDDNLYYVGDEPVLLHTSEDLRKRGFTEKQIAELDVEIPQGCYYIELSNEYSILERFLHER</sequence>
<proteinExistence type="predicted"/>
<dbReference type="AlphaFoldDB" id="A0A0A2LWZ0"/>
<comment type="caution">
    <text evidence="1">The sequence shown here is derived from an EMBL/GenBank/DDBJ whole genome shotgun (WGS) entry which is preliminary data.</text>
</comment>
<protein>
    <submittedName>
        <fullName evidence="1">Uncharacterized protein</fullName>
    </submittedName>
</protein>
<dbReference type="eggNOG" id="ENOG5032QSD">
    <property type="taxonomic scope" value="Bacteria"/>
</dbReference>
<gene>
    <name evidence="1" type="ORF">Q765_19190</name>
</gene>
<accession>A0A0A2LWZ0</accession>